<evidence type="ECO:0000313" key="2">
    <source>
        <dbReference type="EMBL" id="MED6109925.1"/>
    </source>
</evidence>
<protein>
    <submittedName>
        <fullName evidence="2">Uncharacterized protein</fullName>
    </submittedName>
</protein>
<evidence type="ECO:0000313" key="3">
    <source>
        <dbReference type="Proteomes" id="UP001341840"/>
    </source>
</evidence>
<sequence>MITTNPRLDGLSPKGNKPPQGGGVNPYPKILGILNNGGLRGVALTASKLTSFLPSVALRDRQLRSFAHFNP</sequence>
<keyword evidence="3" id="KW-1185">Reference proteome</keyword>
<accession>A0ABU6QE83</accession>
<name>A0ABU6QE83_9FABA</name>
<reference evidence="2 3" key="1">
    <citation type="journal article" date="2023" name="Plants (Basel)">
        <title>Bridging the Gap: Combining Genomics and Transcriptomics Approaches to Understand Stylosanthes scabra, an Orphan Legume from the Brazilian Caatinga.</title>
        <authorList>
            <person name="Ferreira-Neto J.R.C."/>
            <person name="da Silva M.D."/>
            <person name="Binneck E."/>
            <person name="de Melo N.F."/>
            <person name="da Silva R.H."/>
            <person name="de Melo A.L.T.M."/>
            <person name="Pandolfi V."/>
            <person name="Bustamante F.O."/>
            <person name="Brasileiro-Vidal A.C."/>
            <person name="Benko-Iseppon A.M."/>
        </authorList>
    </citation>
    <scope>NUCLEOTIDE SEQUENCE [LARGE SCALE GENOMIC DNA]</scope>
    <source>
        <tissue evidence="2">Leaves</tissue>
    </source>
</reference>
<dbReference type="Proteomes" id="UP001341840">
    <property type="component" value="Unassembled WGS sequence"/>
</dbReference>
<dbReference type="EMBL" id="JASCZI010000195">
    <property type="protein sequence ID" value="MED6109925.1"/>
    <property type="molecule type" value="Genomic_DNA"/>
</dbReference>
<proteinExistence type="predicted"/>
<organism evidence="2 3">
    <name type="scientific">Stylosanthes scabra</name>
    <dbReference type="NCBI Taxonomy" id="79078"/>
    <lineage>
        <taxon>Eukaryota</taxon>
        <taxon>Viridiplantae</taxon>
        <taxon>Streptophyta</taxon>
        <taxon>Embryophyta</taxon>
        <taxon>Tracheophyta</taxon>
        <taxon>Spermatophyta</taxon>
        <taxon>Magnoliopsida</taxon>
        <taxon>eudicotyledons</taxon>
        <taxon>Gunneridae</taxon>
        <taxon>Pentapetalae</taxon>
        <taxon>rosids</taxon>
        <taxon>fabids</taxon>
        <taxon>Fabales</taxon>
        <taxon>Fabaceae</taxon>
        <taxon>Papilionoideae</taxon>
        <taxon>50 kb inversion clade</taxon>
        <taxon>dalbergioids sensu lato</taxon>
        <taxon>Dalbergieae</taxon>
        <taxon>Pterocarpus clade</taxon>
        <taxon>Stylosanthes</taxon>
    </lineage>
</organism>
<gene>
    <name evidence="2" type="ORF">PIB30_038101</name>
</gene>
<comment type="caution">
    <text evidence="2">The sequence shown here is derived from an EMBL/GenBank/DDBJ whole genome shotgun (WGS) entry which is preliminary data.</text>
</comment>
<evidence type="ECO:0000256" key="1">
    <source>
        <dbReference type="SAM" id="MobiDB-lite"/>
    </source>
</evidence>
<feature type="region of interest" description="Disordered" evidence="1">
    <location>
        <begin position="1"/>
        <end position="25"/>
    </location>
</feature>